<dbReference type="GO" id="GO:0001006">
    <property type="term" value="F:RNA polymerase III type 3 promoter sequence-specific DNA binding"/>
    <property type="evidence" value="ECO:0007669"/>
    <property type="project" value="TreeGrafter"/>
</dbReference>
<keyword evidence="4" id="KW-0539">Nucleus</keyword>
<protein>
    <submittedName>
        <fullName evidence="8">Myb- protein B</fullName>
    </submittedName>
</protein>
<dbReference type="PROSITE" id="PS51294">
    <property type="entry name" value="HTH_MYB"/>
    <property type="match status" value="1"/>
</dbReference>
<feature type="compositionally biased region" description="Low complexity" evidence="5">
    <location>
        <begin position="530"/>
        <end position="546"/>
    </location>
</feature>
<name>A0A9P8BXS3_9FUNG</name>
<dbReference type="PANTHER" id="PTHR46621">
    <property type="entry name" value="SNRNA-ACTIVATING PROTEIN COMPLEX SUBUNIT 4"/>
    <property type="match status" value="1"/>
</dbReference>
<evidence type="ECO:0000313" key="9">
    <source>
        <dbReference type="Proteomes" id="UP000707451"/>
    </source>
</evidence>
<evidence type="ECO:0000256" key="4">
    <source>
        <dbReference type="ARBA" id="ARBA00023242"/>
    </source>
</evidence>
<dbReference type="Pfam" id="PF00249">
    <property type="entry name" value="Myb_DNA-binding"/>
    <property type="match status" value="1"/>
</dbReference>
<dbReference type="PROSITE" id="PS50090">
    <property type="entry name" value="MYB_LIKE"/>
    <property type="match status" value="1"/>
</dbReference>
<feature type="domain" description="Myb-like" evidence="6">
    <location>
        <begin position="597"/>
        <end position="647"/>
    </location>
</feature>
<keyword evidence="9" id="KW-1185">Reference proteome</keyword>
<evidence type="ECO:0000313" key="8">
    <source>
        <dbReference type="EMBL" id="KAG9071648.1"/>
    </source>
</evidence>
<dbReference type="InterPro" id="IPR001005">
    <property type="entry name" value="SANT/Myb"/>
</dbReference>
<evidence type="ECO:0000256" key="3">
    <source>
        <dbReference type="ARBA" id="ARBA00023163"/>
    </source>
</evidence>
<dbReference type="PANTHER" id="PTHR46621:SF1">
    <property type="entry name" value="SNRNA-ACTIVATING PROTEIN COMPLEX SUBUNIT 4"/>
    <property type="match status" value="1"/>
</dbReference>
<keyword evidence="3" id="KW-0804">Transcription</keyword>
<feature type="region of interest" description="Disordered" evidence="5">
    <location>
        <begin position="530"/>
        <end position="549"/>
    </location>
</feature>
<accession>A0A9P8BXS3</accession>
<organism evidence="8 9">
    <name type="scientific">Linnemannia hyalina</name>
    <dbReference type="NCBI Taxonomy" id="64524"/>
    <lineage>
        <taxon>Eukaryota</taxon>
        <taxon>Fungi</taxon>
        <taxon>Fungi incertae sedis</taxon>
        <taxon>Mucoromycota</taxon>
        <taxon>Mortierellomycotina</taxon>
        <taxon>Mortierellomycetes</taxon>
        <taxon>Mortierellales</taxon>
        <taxon>Mortierellaceae</taxon>
        <taxon>Linnemannia</taxon>
    </lineage>
</organism>
<dbReference type="EMBL" id="JAHRHY010000002">
    <property type="protein sequence ID" value="KAG9071648.1"/>
    <property type="molecule type" value="Genomic_DNA"/>
</dbReference>
<dbReference type="OrthoDB" id="2143914at2759"/>
<dbReference type="InterPro" id="IPR017930">
    <property type="entry name" value="Myb_dom"/>
</dbReference>
<evidence type="ECO:0000256" key="5">
    <source>
        <dbReference type="SAM" id="MobiDB-lite"/>
    </source>
</evidence>
<dbReference type="InterPro" id="IPR009057">
    <property type="entry name" value="Homeodomain-like_sf"/>
</dbReference>
<gene>
    <name evidence="8" type="primary">MYBL2</name>
    <name evidence="8" type="ORF">KI688_005861</name>
</gene>
<dbReference type="InterPro" id="IPR051575">
    <property type="entry name" value="Myb-like_DNA-bd"/>
</dbReference>
<dbReference type="Proteomes" id="UP000707451">
    <property type="component" value="Unassembled WGS sequence"/>
</dbReference>
<dbReference type="GO" id="GO:0000978">
    <property type="term" value="F:RNA polymerase II cis-regulatory region sequence-specific DNA binding"/>
    <property type="evidence" value="ECO:0007669"/>
    <property type="project" value="TreeGrafter"/>
</dbReference>
<dbReference type="GO" id="GO:0042795">
    <property type="term" value="P:snRNA transcription by RNA polymerase II"/>
    <property type="evidence" value="ECO:0007669"/>
    <property type="project" value="TreeGrafter"/>
</dbReference>
<keyword evidence="1" id="KW-0805">Transcription regulation</keyword>
<feature type="domain" description="HTH myb-type" evidence="7">
    <location>
        <begin position="597"/>
        <end position="651"/>
    </location>
</feature>
<sequence>MAAKVRVRLRVRKRSSTTKSGRLVRAVKSKTSTIGAVVTTTTAKPPTKAAPSQATRLRVITKAIKTTNTTKTTTASATLYLKNGVFGNPCRISTIKKSVALATAAHLPHHLVAPKIVPRPTTTDTTRSRSRPPRQVRLKTGRWTKAEDNALYQGVVEYLAQFGLEPKPLAHLPLHENVKEEEDKEVKDGGTAVNEHGCGGIDEKLRPSTLERIVDDSRRRVEYDAAVWKASAAACQLGERYRSSTNHIFASESDSVRDRENDTSLFDELVDVSRDNFLADSGQDGYLNLESRAGHGHHTPLLLPFHVSSLVGDADADKGTRSTAESGFLNGNIFVRTTTRPPPTIRPQETCIDAYNENTQVSDDYHNYNNLPHQHLQQQQQRTQLQQQYSQHVRHINQVYSDQNHHKQQQYQWSPLPRYQQQNYQQQPHGPGDQQYGVPSIYPHWEEAPYETRAGDIWLAPINEVNSRTLELSMAANRGETSGSGAAFTTEGGYGRARSNTNRSATAATSSAAIETALFGKLFSDTTNTNTLSTSPSPTIITSTSTPTPPPCYKTQASYASAVSRRLTTCPWSHIATLAVPGRTGVQAQARWSEALDPRVKKGPWSEDEDALLLEGVERSDKCWIWIADSIEGRTQRQCRTRWVQLTINAERKAALVALEGVTEF</sequence>
<feature type="region of interest" description="Disordered" evidence="5">
    <location>
        <begin position="117"/>
        <end position="136"/>
    </location>
</feature>
<evidence type="ECO:0000259" key="6">
    <source>
        <dbReference type="PROSITE" id="PS50090"/>
    </source>
</evidence>
<feature type="region of interest" description="Disordered" evidence="5">
    <location>
        <begin position="480"/>
        <end position="501"/>
    </location>
</feature>
<evidence type="ECO:0000256" key="2">
    <source>
        <dbReference type="ARBA" id="ARBA00023125"/>
    </source>
</evidence>
<dbReference type="CDD" id="cd00167">
    <property type="entry name" value="SANT"/>
    <property type="match status" value="1"/>
</dbReference>
<dbReference type="AlphaFoldDB" id="A0A9P8BXS3"/>
<proteinExistence type="predicted"/>
<dbReference type="SUPFAM" id="SSF46689">
    <property type="entry name" value="Homeodomain-like"/>
    <property type="match status" value="1"/>
</dbReference>
<dbReference type="GO" id="GO:0019185">
    <property type="term" value="C:snRNA-activating protein complex"/>
    <property type="evidence" value="ECO:0007669"/>
    <property type="project" value="TreeGrafter"/>
</dbReference>
<reference evidence="8" key="1">
    <citation type="submission" date="2021-06" db="EMBL/GenBank/DDBJ databases">
        <title>Genome Sequence of Mortierella hyaline Strain SCG-10, a Cold-Adapted, Nitrate-Reducing Fungus Isolated from Soil in Minnesota, USA.</title>
        <authorList>
            <person name="Aldossari N."/>
        </authorList>
    </citation>
    <scope>NUCLEOTIDE SEQUENCE</scope>
    <source>
        <strain evidence="8">SCG-10</strain>
    </source>
</reference>
<evidence type="ECO:0000259" key="7">
    <source>
        <dbReference type="PROSITE" id="PS51294"/>
    </source>
</evidence>
<comment type="caution">
    <text evidence="8">The sequence shown here is derived from an EMBL/GenBank/DDBJ whole genome shotgun (WGS) entry which is preliminary data.</text>
</comment>
<dbReference type="Gene3D" id="1.10.10.60">
    <property type="entry name" value="Homeodomain-like"/>
    <property type="match status" value="1"/>
</dbReference>
<keyword evidence="2" id="KW-0238">DNA-binding</keyword>
<dbReference type="SMART" id="SM00717">
    <property type="entry name" value="SANT"/>
    <property type="match status" value="2"/>
</dbReference>
<dbReference type="GO" id="GO:0042796">
    <property type="term" value="P:snRNA transcription by RNA polymerase III"/>
    <property type="evidence" value="ECO:0007669"/>
    <property type="project" value="TreeGrafter"/>
</dbReference>
<evidence type="ECO:0000256" key="1">
    <source>
        <dbReference type="ARBA" id="ARBA00023015"/>
    </source>
</evidence>